<keyword evidence="2" id="KW-1185">Reference proteome</keyword>
<dbReference type="AlphaFoldDB" id="A0A232FM29"/>
<proteinExistence type="predicted"/>
<name>A0A232FM29_9HYME</name>
<reference evidence="1 2" key="1">
    <citation type="journal article" date="2017" name="Curr. Biol.">
        <title>The Evolution of Venom by Co-option of Single-Copy Genes.</title>
        <authorList>
            <person name="Martinson E.O."/>
            <person name="Mrinalini"/>
            <person name="Kelkar Y.D."/>
            <person name="Chang C.H."/>
            <person name="Werren J.H."/>
        </authorList>
    </citation>
    <scope>NUCLEOTIDE SEQUENCE [LARGE SCALE GENOMIC DNA]</scope>
    <source>
        <strain evidence="1 2">Alberta</strain>
        <tissue evidence="1">Whole body</tissue>
    </source>
</reference>
<organism evidence="1 2">
    <name type="scientific">Trichomalopsis sarcophagae</name>
    <dbReference type="NCBI Taxonomy" id="543379"/>
    <lineage>
        <taxon>Eukaryota</taxon>
        <taxon>Metazoa</taxon>
        <taxon>Ecdysozoa</taxon>
        <taxon>Arthropoda</taxon>
        <taxon>Hexapoda</taxon>
        <taxon>Insecta</taxon>
        <taxon>Pterygota</taxon>
        <taxon>Neoptera</taxon>
        <taxon>Endopterygota</taxon>
        <taxon>Hymenoptera</taxon>
        <taxon>Apocrita</taxon>
        <taxon>Proctotrupomorpha</taxon>
        <taxon>Chalcidoidea</taxon>
        <taxon>Pteromalidae</taxon>
        <taxon>Pteromalinae</taxon>
        <taxon>Trichomalopsis</taxon>
    </lineage>
</organism>
<evidence type="ECO:0000313" key="1">
    <source>
        <dbReference type="EMBL" id="OXU31570.1"/>
    </source>
</evidence>
<sequence>MDCEALPYNAVAMIPPAHNVATQGLCWRAHARAALVQQTAGLRPRSSPLTIIKIFWIGVRNF</sequence>
<dbReference type="Proteomes" id="UP000215335">
    <property type="component" value="Unassembled WGS sequence"/>
</dbReference>
<gene>
    <name evidence="1" type="ORF">TSAR_005091</name>
</gene>
<protein>
    <submittedName>
        <fullName evidence="1">Uncharacterized protein</fullName>
    </submittedName>
</protein>
<dbReference type="EMBL" id="NNAY01000047">
    <property type="protein sequence ID" value="OXU31570.1"/>
    <property type="molecule type" value="Genomic_DNA"/>
</dbReference>
<comment type="caution">
    <text evidence="1">The sequence shown here is derived from an EMBL/GenBank/DDBJ whole genome shotgun (WGS) entry which is preliminary data.</text>
</comment>
<evidence type="ECO:0000313" key="2">
    <source>
        <dbReference type="Proteomes" id="UP000215335"/>
    </source>
</evidence>
<accession>A0A232FM29</accession>